<dbReference type="AlphaFoldDB" id="A0A2M4D7G8"/>
<evidence type="ECO:0000313" key="1">
    <source>
        <dbReference type="EMBL" id="MBW73522.1"/>
    </source>
</evidence>
<name>A0A2M4D7G8_ANODA</name>
<proteinExistence type="predicted"/>
<dbReference type="EMBL" id="GGFL01009344">
    <property type="protein sequence ID" value="MBW73522.1"/>
    <property type="molecule type" value="Transcribed_RNA"/>
</dbReference>
<accession>A0A2M4D7G8</accession>
<protein>
    <submittedName>
        <fullName evidence="1">Uncharacterized protein</fullName>
    </submittedName>
</protein>
<organism evidence="1">
    <name type="scientific">Anopheles darlingi</name>
    <name type="common">Mosquito</name>
    <dbReference type="NCBI Taxonomy" id="43151"/>
    <lineage>
        <taxon>Eukaryota</taxon>
        <taxon>Metazoa</taxon>
        <taxon>Ecdysozoa</taxon>
        <taxon>Arthropoda</taxon>
        <taxon>Hexapoda</taxon>
        <taxon>Insecta</taxon>
        <taxon>Pterygota</taxon>
        <taxon>Neoptera</taxon>
        <taxon>Endopterygota</taxon>
        <taxon>Diptera</taxon>
        <taxon>Nematocera</taxon>
        <taxon>Culicoidea</taxon>
        <taxon>Culicidae</taxon>
        <taxon>Anophelinae</taxon>
        <taxon>Anopheles</taxon>
    </lineage>
</organism>
<reference evidence="1" key="1">
    <citation type="submission" date="2018-01" db="EMBL/GenBank/DDBJ databases">
        <title>An insight into the sialome of Amazonian anophelines.</title>
        <authorList>
            <person name="Ribeiro J.M."/>
            <person name="Scarpassa V."/>
            <person name="Calvo E."/>
        </authorList>
    </citation>
    <scope>NUCLEOTIDE SEQUENCE</scope>
</reference>
<sequence length="73" mass="8170">MMCDSSADWSWAVSVSWSVRSWAAASTLSIAPSMSKVEFGYCSMLTAMRISWFSSSLARSHSSRMFSRCSWLV</sequence>